<keyword evidence="3" id="KW-1185">Reference proteome</keyword>
<name>A0A0B2UMQ2_TOXCA</name>
<evidence type="ECO:0000256" key="1">
    <source>
        <dbReference type="SAM" id="MobiDB-lite"/>
    </source>
</evidence>
<protein>
    <submittedName>
        <fullName evidence="2">Uncharacterized protein</fullName>
    </submittedName>
</protein>
<organism evidence="2 3">
    <name type="scientific">Toxocara canis</name>
    <name type="common">Canine roundworm</name>
    <dbReference type="NCBI Taxonomy" id="6265"/>
    <lineage>
        <taxon>Eukaryota</taxon>
        <taxon>Metazoa</taxon>
        <taxon>Ecdysozoa</taxon>
        <taxon>Nematoda</taxon>
        <taxon>Chromadorea</taxon>
        <taxon>Rhabditida</taxon>
        <taxon>Spirurina</taxon>
        <taxon>Ascaridomorpha</taxon>
        <taxon>Ascaridoidea</taxon>
        <taxon>Toxocaridae</taxon>
        <taxon>Toxocara</taxon>
    </lineage>
</organism>
<gene>
    <name evidence="2" type="ORF">Tcan_10226</name>
</gene>
<feature type="compositionally biased region" description="Polar residues" evidence="1">
    <location>
        <begin position="50"/>
        <end position="62"/>
    </location>
</feature>
<feature type="region of interest" description="Disordered" evidence="1">
    <location>
        <begin position="33"/>
        <end position="62"/>
    </location>
</feature>
<comment type="caution">
    <text evidence="2">The sequence shown here is derived from an EMBL/GenBank/DDBJ whole genome shotgun (WGS) entry which is preliminary data.</text>
</comment>
<evidence type="ECO:0000313" key="2">
    <source>
        <dbReference type="EMBL" id="KHN70663.1"/>
    </source>
</evidence>
<reference evidence="2 3" key="1">
    <citation type="submission" date="2014-11" db="EMBL/GenBank/DDBJ databases">
        <title>Genetic blueprint of the zoonotic pathogen Toxocara canis.</title>
        <authorList>
            <person name="Zhu X.-Q."/>
            <person name="Korhonen P.K."/>
            <person name="Cai H."/>
            <person name="Young N.D."/>
            <person name="Nejsum P."/>
            <person name="von Samson-Himmelstjerna G."/>
            <person name="Boag P.R."/>
            <person name="Tan P."/>
            <person name="Li Q."/>
            <person name="Min J."/>
            <person name="Yang Y."/>
            <person name="Wang X."/>
            <person name="Fang X."/>
            <person name="Hall R.S."/>
            <person name="Hofmann A."/>
            <person name="Sternberg P.W."/>
            <person name="Jex A.R."/>
            <person name="Gasser R.B."/>
        </authorList>
    </citation>
    <scope>NUCLEOTIDE SEQUENCE [LARGE SCALE GENOMIC DNA]</scope>
    <source>
        <strain evidence="2">PN_DK_2014</strain>
    </source>
</reference>
<evidence type="ECO:0000313" key="3">
    <source>
        <dbReference type="Proteomes" id="UP000031036"/>
    </source>
</evidence>
<dbReference type="Proteomes" id="UP000031036">
    <property type="component" value="Unassembled WGS sequence"/>
</dbReference>
<dbReference type="EMBL" id="JPKZ01022854">
    <property type="protein sequence ID" value="KHN70663.1"/>
    <property type="molecule type" value="Genomic_DNA"/>
</dbReference>
<feature type="compositionally biased region" description="Basic and acidic residues" evidence="1">
    <location>
        <begin position="33"/>
        <end position="44"/>
    </location>
</feature>
<sequence>MNCGKTGRGKRRHRRSLYECICEALLFNEPELRRNRRRDRDGDRWAAATGRSSTQQHTASSRVACAQRQQQKRSFFVPTINREGTTAGTQVSFVSSVNLYFVDAVSCYAYKLFPSSP</sequence>
<proteinExistence type="predicted"/>
<accession>A0A0B2UMQ2</accession>
<dbReference type="AlphaFoldDB" id="A0A0B2UMQ2"/>